<evidence type="ECO:0000313" key="2">
    <source>
        <dbReference type="EMBL" id="MDW9213001.1"/>
    </source>
</evidence>
<organism evidence="2 3">
    <name type="scientific">Bacillus thuringiensis serovar toumanoffi</name>
    <dbReference type="NCBI Taxonomy" id="180862"/>
    <lineage>
        <taxon>Bacteria</taxon>
        <taxon>Bacillati</taxon>
        <taxon>Bacillota</taxon>
        <taxon>Bacilli</taxon>
        <taxon>Bacillales</taxon>
        <taxon>Bacillaceae</taxon>
        <taxon>Bacillus</taxon>
        <taxon>Bacillus cereus group</taxon>
    </lineage>
</organism>
<dbReference type="EMBL" id="JAWQCK010000007">
    <property type="protein sequence ID" value="MDW9213001.1"/>
    <property type="molecule type" value="Genomic_DNA"/>
</dbReference>
<name>A0ABD5I6W0_BACTU</name>
<protein>
    <submittedName>
        <fullName evidence="2">Uncharacterized protein</fullName>
    </submittedName>
</protein>
<dbReference type="RefSeq" id="WP_001227589.1">
    <property type="nucleotide sequence ID" value="NZ_JAWQCK010000007.1"/>
</dbReference>
<keyword evidence="1" id="KW-0472">Membrane</keyword>
<reference evidence="2 3" key="1">
    <citation type="submission" date="2023-10" db="EMBL/GenBank/DDBJ databases">
        <title>Draft Genome Sequence of Bacillus thuringiensis serovar. toumanoffi 4059: Identification of a Novel Cry Protein Candidate.</title>
        <authorList>
            <person name="Murdoch R.W."/>
            <person name="Gemler B."/>
            <person name="Heater B.S."/>
        </authorList>
    </citation>
    <scope>NUCLEOTIDE SEQUENCE [LARGE SCALE GENOMIC DNA]</scope>
    <source>
        <strain evidence="2 3">4059</strain>
    </source>
</reference>
<proteinExistence type="predicted"/>
<dbReference type="AlphaFoldDB" id="A0ABD5I6W0"/>
<evidence type="ECO:0000256" key="1">
    <source>
        <dbReference type="SAM" id="Phobius"/>
    </source>
</evidence>
<gene>
    <name evidence="2" type="ORF">BTTOUR_30000</name>
</gene>
<keyword evidence="1" id="KW-1133">Transmembrane helix</keyword>
<keyword evidence="1" id="KW-0812">Transmembrane</keyword>
<comment type="caution">
    <text evidence="2">The sequence shown here is derived from an EMBL/GenBank/DDBJ whole genome shotgun (WGS) entry which is preliminary data.</text>
</comment>
<feature type="transmembrane region" description="Helical" evidence="1">
    <location>
        <begin position="21"/>
        <end position="38"/>
    </location>
</feature>
<dbReference type="Proteomes" id="UP001272716">
    <property type="component" value="Unassembled WGS sequence"/>
</dbReference>
<evidence type="ECO:0000313" key="3">
    <source>
        <dbReference type="Proteomes" id="UP001272716"/>
    </source>
</evidence>
<sequence length="69" mass="8080">MRKKILLICAMDELKVKLVNFIGFPFILIWLLSIYVNSNHLDRNYGWNEISSFGDGRGTEKRRFVCVLS</sequence>
<accession>A0ABD5I6W0</accession>